<organism evidence="3 4">
    <name type="scientific">Mycoplana dimorpha</name>
    <dbReference type="NCBI Taxonomy" id="28320"/>
    <lineage>
        <taxon>Bacteria</taxon>
        <taxon>Pseudomonadati</taxon>
        <taxon>Pseudomonadota</taxon>
        <taxon>Alphaproteobacteria</taxon>
        <taxon>Hyphomicrobiales</taxon>
        <taxon>Rhizobiaceae</taxon>
        <taxon>Mycoplana</taxon>
    </lineage>
</organism>
<dbReference type="RefSeq" id="WP_146165043.1">
    <property type="nucleotide sequence ID" value="NZ_JBHEEX010000001.1"/>
</dbReference>
<dbReference type="AlphaFoldDB" id="A0A2T5BE52"/>
<feature type="transmembrane region" description="Helical" evidence="2">
    <location>
        <begin position="39"/>
        <end position="58"/>
    </location>
</feature>
<keyword evidence="2" id="KW-1133">Transmembrane helix</keyword>
<feature type="transmembrane region" description="Helical" evidence="2">
    <location>
        <begin position="70"/>
        <end position="86"/>
    </location>
</feature>
<name>A0A2T5BE52_MYCDI</name>
<proteinExistence type="predicted"/>
<keyword evidence="4" id="KW-1185">Reference proteome</keyword>
<gene>
    <name evidence="3" type="ORF">C7449_102110</name>
</gene>
<feature type="region of interest" description="Disordered" evidence="1">
    <location>
        <begin position="1"/>
        <end position="23"/>
    </location>
</feature>
<evidence type="ECO:0000313" key="4">
    <source>
        <dbReference type="Proteomes" id="UP000241247"/>
    </source>
</evidence>
<reference evidence="3 4" key="1">
    <citation type="submission" date="2018-04" db="EMBL/GenBank/DDBJ databases">
        <title>Genomic Encyclopedia of Type Strains, Phase IV (KMG-IV): sequencing the most valuable type-strain genomes for metagenomic binning, comparative biology and taxonomic classification.</title>
        <authorList>
            <person name="Goeker M."/>
        </authorList>
    </citation>
    <scope>NUCLEOTIDE SEQUENCE [LARGE SCALE GENOMIC DNA]</scope>
    <source>
        <strain evidence="3 4">DSM 7138</strain>
    </source>
</reference>
<feature type="transmembrane region" description="Helical" evidence="2">
    <location>
        <begin position="249"/>
        <end position="278"/>
    </location>
</feature>
<feature type="transmembrane region" description="Helical" evidence="2">
    <location>
        <begin position="376"/>
        <end position="394"/>
    </location>
</feature>
<keyword evidence="2" id="KW-0472">Membrane</keyword>
<evidence type="ECO:0000313" key="3">
    <source>
        <dbReference type="EMBL" id="PTM97241.1"/>
    </source>
</evidence>
<feature type="transmembrane region" description="Helical" evidence="2">
    <location>
        <begin position="347"/>
        <end position="369"/>
    </location>
</feature>
<feature type="transmembrane region" description="Helical" evidence="2">
    <location>
        <begin position="217"/>
        <end position="237"/>
    </location>
</feature>
<feature type="transmembrane region" description="Helical" evidence="2">
    <location>
        <begin position="284"/>
        <end position="305"/>
    </location>
</feature>
<accession>A0A2T5BE52</accession>
<dbReference type="OrthoDB" id="7467679at2"/>
<feature type="transmembrane region" description="Helical" evidence="2">
    <location>
        <begin position="143"/>
        <end position="162"/>
    </location>
</feature>
<comment type="caution">
    <text evidence="3">The sequence shown here is derived from an EMBL/GenBank/DDBJ whole genome shotgun (WGS) entry which is preliminary data.</text>
</comment>
<dbReference type="EMBL" id="PZZZ01000002">
    <property type="protein sequence ID" value="PTM97241.1"/>
    <property type="molecule type" value="Genomic_DNA"/>
</dbReference>
<evidence type="ECO:0000256" key="1">
    <source>
        <dbReference type="SAM" id="MobiDB-lite"/>
    </source>
</evidence>
<evidence type="ECO:0000256" key="2">
    <source>
        <dbReference type="SAM" id="Phobius"/>
    </source>
</evidence>
<sequence>MARSASTVPGGIPPRSGTWDGRPVPEVEAAAPCATHVRLLAIATVIGALVFNAFLCLVNTRFMGTADRHVILTEMAIVGCAFLAAMTRKPALYVFVAVFVSYMLMLFMLRGQVNPKAVRDILVPLAFYFMAIRLADIRLADRLVLASALIVVGFGFFEYLALDTFLDYFNVIGYYLARGTVTLDQVFGQTKGLFISGQRPEPRTILPFLGQHRVSSVFLEPVSMGNFAVIVYAWALFRGRDFAGRWLAVALAFTVIALADARFGLYTCVVITLLYPFYRFLPRIVWTVLPFFLLAVLASWGITSLSEGGPNDLAGRFAVTAHILTRLDLSVVLGIGTTDQFTADSGLAYSLTAFGIFGFVALWTVFVHAPLAEARAWLFHSMMIVYLLLLMLISDSFYSIKTAALMWFLVGTAGACRTAAQSRRLQPAESVGARAPAEVLGSRRGAIGRS</sequence>
<keyword evidence="2" id="KW-0812">Transmembrane</keyword>
<feature type="transmembrane region" description="Helical" evidence="2">
    <location>
        <begin position="92"/>
        <end position="109"/>
    </location>
</feature>
<dbReference type="Proteomes" id="UP000241247">
    <property type="component" value="Unassembled WGS sequence"/>
</dbReference>
<protein>
    <submittedName>
        <fullName evidence="3">Putative polymerase</fullName>
    </submittedName>
</protein>